<dbReference type="Gene3D" id="3.40.50.720">
    <property type="entry name" value="NAD(P)-binding Rossmann-like Domain"/>
    <property type="match status" value="1"/>
</dbReference>
<evidence type="ECO:0000313" key="4">
    <source>
        <dbReference type="RefSeq" id="XP_036354739.1"/>
    </source>
</evidence>
<evidence type="ECO:0000256" key="1">
    <source>
        <dbReference type="ARBA" id="ARBA00023002"/>
    </source>
</evidence>
<feature type="domain" description="3-beta hydroxysteroid dehydrogenase/isomerase" evidence="2">
    <location>
        <begin position="7"/>
        <end position="105"/>
    </location>
</feature>
<evidence type="ECO:0000313" key="3">
    <source>
        <dbReference type="Proteomes" id="UP000515154"/>
    </source>
</evidence>
<dbReference type="KEGG" id="osn:118761140"/>
<protein>
    <submittedName>
        <fullName evidence="4">Sterol-4-alpha-carboxylate 3-dehydrogenase, decarboxylating-like</fullName>
    </submittedName>
</protein>
<reference evidence="4" key="1">
    <citation type="submission" date="2025-08" db="UniProtKB">
        <authorList>
            <consortium name="RefSeq"/>
        </authorList>
    </citation>
    <scope>IDENTIFICATION</scope>
</reference>
<dbReference type="SUPFAM" id="SSF51735">
    <property type="entry name" value="NAD(P)-binding Rossmann-fold domains"/>
    <property type="match status" value="1"/>
</dbReference>
<dbReference type="AlphaFoldDB" id="A0A7E6EHK0"/>
<dbReference type="PANTHER" id="PTHR10366">
    <property type="entry name" value="NAD DEPENDENT EPIMERASE/DEHYDRATASE"/>
    <property type="match status" value="1"/>
</dbReference>
<dbReference type="PANTHER" id="PTHR10366:SF564">
    <property type="entry name" value="STEROL-4-ALPHA-CARBOXYLATE 3-DEHYDROGENASE, DECARBOXYLATING"/>
    <property type="match status" value="1"/>
</dbReference>
<keyword evidence="3" id="KW-1185">Reference proteome</keyword>
<sequence length="215" mass="23511">MSCGICVVIGGCGFLGTNLIPLLSSRGYKVRVFDIVRPKEQLVDVEYMSGSLLDLRRCLTEDVSAVFLLASPPPLCQDEKLFIQVNYFGTKNVINVCKEAKIQTVLDANSPELATVALRPHGIFGPGDQDATSVDLFSSLSLINSAYRPGFTPLAETKKIVKLTKLERQYGNPVTIFPEMLEIFVNVKSRDGSNFVDESTSKDAELDGLRDVDGS</sequence>
<dbReference type="Pfam" id="PF01073">
    <property type="entry name" value="3Beta_HSD"/>
    <property type="match status" value="1"/>
</dbReference>
<dbReference type="GO" id="GO:0006694">
    <property type="term" value="P:steroid biosynthetic process"/>
    <property type="evidence" value="ECO:0007669"/>
    <property type="project" value="InterPro"/>
</dbReference>
<organism evidence="3 4">
    <name type="scientific">Octopus sinensis</name>
    <name type="common">East Asian common octopus</name>
    <dbReference type="NCBI Taxonomy" id="2607531"/>
    <lineage>
        <taxon>Eukaryota</taxon>
        <taxon>Metazoa</taxon>
        <taxon>Spiralia</taxon>
        <taxon>Lophotrochozoa</taxon>
        <taxon>Mollusca</taxon>
        <taxon>Cephalopoda</taxon>
        <taxon>Coleoidea</taxon>
        <taxon>Octopodiformes</taxon>
        <taxon>Octopoda</taxon>
        <taxon>Incirrata</taxon>
        <taxon>Octopodidae</taxon>
        <taxon>Octopus</taxon>
    </lineage>
</organism>
<dbReference type="RefSeq" id="XP_036354739.1">
    <property type="nucleotide sequence ID" value="XM_036498846.1"/>
</dbReference>
<dbReference type="InterPro" id="IPR050425">
    <property type="entry name" value="NAD(P)_dehydrat-like"/>
</dbReference>
<proteinExistence type="predicted"/>
<dbReference type="InterPro" id="IPR002225">
    <property type="entry name" value="3Beta_OHSteriod_DH/Estase"/>
</dbReference>
<gene>
    <name evidence="4" type="primary">LOC118761140</name>
</gene>
<dbReference type="Proteomes" id="UP000515154">
    <property type="component" value="Unplaced"/>
</dbReference>
<accession>A0A7E6EHK0</accession>
<dbReference type="InterPro" id="IPR036291">
    <property type="entry name" value="NAD(P)-bd_dom_sf"/>
</dbReference>
<dbReference type="GO" id="GO:0016616">
    <property type="term" value="F:oxidoreductase activity, acting on the CH-OH group of donors, NAD or NADP as acceptor"/>
    <property type="evidence" value="ECO:0007669"/>
    <property type="project" value="InterPro"/>
</dbReference>
<name>A0A7E6EHK0_9MOLL</name>
<evidence type="ECO:0000259" key="2">
    <source>
        <dbReference type="Pfam" id="PF01073"/>
    </source>
</evidence>
<keyword evidence="1" id="KW-0560">Oxidoreductase</keyword>